<evidence type="ECO:0000313" key="3">
    <source>
        <dbReference type="EMBL" id="MET6990631.1"/>
    </source>
</evidence>
<protein>
    <submittedName>
        <fullName evidence="3">CHRD domain-containing protein</fullName>
    </submittedName>
</protein>
<gene>
    <name evidence="3" type="ORF">ABXZ36_08210</name>
</gene>
<accession>A0ABV2STY6</accession>
<name>A0ABV2STY6_9FLAO</name>
<dbReference type="PROSITE" id="PS51257">
    <property type="entry name" value="PROKAR_LIPOPROTEIN"/>
    <property type="match status" value="1"/>
</dbReference>
<proteinExistence type="inferred from homology"/>
<comment type="similarity">
    <text evidence="1">Belongs to the Cu-Zn superoxide dismutase family.</text>
</comment>
<keyword evidence="4" id="KW-1185">Reference proteome</keyword>
<feature type="signal peptide" evidence="2">
    <location>
        <begin position="1"/>
        <end position="24"/>
    </location>
</feature>
<dbReference type="EMBL" id="JBEXAE010000003">
    <property type="protein sequence ID" value="MET6990631.1"/>
    <property type="molecule type" value="Genomic_DNA"/>
</dbReference>
<evidence type="ECO:0000256" key="1">
    <source>
        <dbReference type="ARBA" id="ARBA00010457"/>
    </source>
</evidence>
<sequence>MKQFKTFTKVMLAAILLMTVGCSNDDNSMINPEPDGPMSTGVSKTYALGSVANPDISGTAKFIENTDNSITIELELRNTPAGGMHPAHIHFNTAAEGGDIALTLGTVDGSTGKSSVTITALNDNTPITYDALLDFDGYINVHLSADDLETLVAQGDIGQNELTGVSKEYTLNEKAAPGIDGKATFYERVNGEALAVLNINNTPADGAHPAHIHLNTAVQSGAIAYTFKSVDGNTGLSSSNLAQLDNGTVFGYAEILEFNGYINVHLSAEALGTIVAQGDIGQNELTGRKVSYELATKDVAGISGMATFEERLNETTLVTLELVGTPDGGMHPAHIHENDAATGGNIIVGLTPVNGTTGISQTQVASFVGGALVTYEEFLTIDAYINVHLDDTATGLATIVAQGNIGANVGGGTSTKNYDVTNSGSSAYVFNGQGLTNSSNPNITLKRGDTYTFTMNTPGHPFYIKSVQGTGSGNAYNVGVTNNGSVTTVVTFTVPTDAPNTLYYNCEFHGPMTGIFTITN</sequence>
<feature type="chain" id="PRO_5047104617" evidence="2">
    <location>
        <begin position="25"/>
        <end position="520"/>
    </location>
</feature>
<dbReference type="SUPFAM" id="SSF49503">
    <property type="entry name" value="Cupredoxins"/>
    <property type="match status" value="1"/>
</dbReference>
<keyword evidence="2" id="KW-0732">Signal</keyword>
<dbReference type="InterPro" id="IPR008972">
    <property type="entry name" value="Cupredoxin"/>
</dbReference>
<dbReference type="InterPro" id="IPR036423">
    <property type="entry name" value="SOD-like_Cu/Zn_dom_sf"/>
</dbReference>
<comment type="caution">
    <text evidence="3">The sequence shown here is derived from an EMBL/GenBank/DDBJ whole genome shotgun (WGS) entry which is preliminary data.</text>
</comment>
<dbReference type="SUPFAM" id="SSF49329">
    <property type="entry name" value="Cu,Zn superoxide dismutase-like"/>
    <property type="match status" value="3"/>
</dbReference>
<evidence type="ECO:0000313" key="4">
    <source>
        <dbReference type="Proteomes" id="UP001549799"/>
    </source>
</evidence>
<reference evidence="3 4" key="1">
    <citation type="submission" date="2024-07" db="EMBL/GenBank/DDBJ databases">
        <title>The genome sequence of type strain Sediminicola arcticus GDMCC 1.2805.</title>
        <authorList>
            <person name="Liu Y."/>
        </authorList>
    </citation>
    <scope>NUCLEOTIDE SEQUENCE [LARGE SCALE GENOMIC DNA]</scope>
    <source>
        <strain evidence="3 4">GDMCC 1.2805</strain>
    </source>
</reference>
<dbReference type="Proteomes" id="UP001549799">
    <property type="component" value="Unassembled WGS sequence"/>
</dbReference>
<dbReference type="RefSeq" id="WP_354615026.1">
    <property type="nucleotide sequence ID" value="NZ_JBEXAE010000003.1"/>
</dbReference>
<evidence type="ECO:0000256" key="2">
    <source>
        <dbReference type="SAM" id="SignalP"/>
    </source>
</evidence>
<dbReference type="Gene3D" id="2.60.40.420">
    <property type="entry name" value="Cupredoxins - blue copper proteins"/>
    <property type="match status" value="1"/>
</dbReference>
<organism evidence="3 4">
    <name type="scientific">Sediminicola arcticus</name>
    <dbReference type="NCBI Taxonomy" id="1574308"/>
    <lineage>
        <taxon>Bacteria</taxon>
        <taxon>Pseudomonadati</taxon>
        <taxon>Bacteroidota</taxon>
        <taxon>Flavobacteriia</taxon>
        <taxon>Flavobacteriales</taxon>
        <taxon>Flavobacteriaceae</taxon>
        <taxon>Sediminicola</taxon>
    </lineage>
</organism>